<evidence type="ECO:0000256" key="9">
    <source>
        <dbReference type="ARBA" id="ARBA00023136"/>
    </source>
</evidence>
<evidence type="ECO:0000259" key="14">
    <source>
        <dbReference type="Pfam" id="PF00593"/>
    </source>
</evidence>
<feature type="domain" description="TonB-dependent receptor plug" evidence="15">
    <location>
        <begin position="54"/>
        <end position="164"/>
    </location>
</feature>
<dbReference type="GO" id="GO:0009279">
    <property type="term" value="C:cell outer membrane"/>
    <property type="evidence" value="ECO:0007669"/>
    <property type="project" value="UniProtKB-SubCell"/>
</dbReference>
<feature type="chain" id="PRO_5002606143" evidence="13">
    <location>
        <begin position="31"/>
        <end position="796"/>
    </location>
</feature>
<keyword evidence="13" id="KW-0732">Signal</keyword>
<keyword evidence="7" id="KW-0406">Ion transport</keyword>
<evidence type="ECO:0000259" key="15">
    <source>
        <dbReference type="Pfam" id="PF07715"/>
    </source>
</evidence>
<dbReference type="SUPFAM" id="SSF56935">
    <property type="entry name" value="Porins"/>
    <property type="match status" value="1"/>
</dbReference>
<dbReference type="PANTHER" id="PTHR32552">
    <property type="entry name" value="FERRICHROME IRON RECEPTOR-RELATED"/>
    <property type="match status" value="1"/>
</dbReference>
<dbReference type="InterPro" id="IPR000531">
    <property type="entry name" value="Beta-barrel_TonB"/>
</dbReference>
<dbReference type="InterPro" id="IPR012910">
    <property type="entry name" value="Plug_dom"/>
</dbReference>
<evidence type="ECO:0000256" key="13">
    <source>
        <dbReference type="SAM" id="SignalP"/>
    </source>
</evidence>
<organism evidence="16 17">
    <name type="scientific">Caulobacter vibrioides (strain NA1000 / CB15N)</name>
    <name type="common">Caulobacter crescentus</name>
    <dbReference type="NCBI Taxonomy" id="565050"/>
    <lineage>
        <taxon>Bacteria</taxon>
        <taxon>Pseudomonadati</taxon>
        <taxon>Pseudomonadota</taxon>
        <taxon>Alphaproteobacteria</taxon>
        <taxon>Caulobacterales</taxon>
        <taxon>Caulobacteraceae</taxon>
        <taxon>Caulobacter</taxon>
    </lineage>
</organism>
<evidence type="ECO:0000256" key="11">
    <source>
        <dbReference type="PROSITE-ProRule" id="PRU01360"/>
    </source>
</evidence>
<dbReference type="GeneID" id="7330821"/>
<reference evidence="16 17" key="1">
    <citation type="journal article" date="2010" name="J. Bacteriol.">
        <title>The genetic basis of laboratory adaptation in Caulobacter crescentus.</title>
        <authorList>
            <person name="Marks M.E."/>
            <person name="Castro-Rojas C.M."/>
            <person name="Teiling C."/>
            <person name="Du L."/>
            <person name="Kapatral V."/>
            <person name="Walunas T.L."/>
            <person name="Crosson S."/>
        </authorList>
    </citation>
    <scope>NUCLEOTIDE SEQUENCE [LARGE SCALE GENOMIC DNA]</scope>
    <source>
        <strain evidence="17">NA1000 / CB15N</strain>
    </source>
</reference>
<evidence type="ECO:0000256" key="7">
    <source>
        <dbReference type="ARBA" id="ARBA00023065"/>
    </source>
</evidence>
<dbReference type="PROSITE" id="PS52016">
    <property type="entry name" value="TONB_DEPENDENT_REC_3"/>
    <property type="match status" value="1"/>
</dbReference>
<keyword evidence="10 11" id="KW-0998">Cell outer membrane</keyword>
<dbReference type="Gene3D" id="2.40.170.20">
    <property type="entry name" value="TonB-dependent receptor, beta-barrel domain"/>
    <property type="match status" value="1"/>
</dbReference>
<proteinExistence type="inferred from homology"/>
<evidence type="ECO:0000313" key="17">
    <source>
        <dbReference type="Proteomes" id="UP000001364"/>
    </source>
</evidence>
<evidence type="ECO:0000256" key="6">
    <source>
        <dbReference type="ARBA" id="ARBA00023004"/>
    </source>
</evidence>
<dbReference type="GO" id="GO:0006826">
    <property type="term" value="P:iron ion transport"/>
    <property type="evidence" value="ECO:0007669"/>
    <property type="project" value="UniProtKB-KW"/>
</dbReference>
<dbReference type="Proteomes" id="UP000001364">
    <property type="component" value="Chromosome"/>
</dbReference>
<dbReference type="RefSeq" id="WP_010920963.1">
    <property type="nucleotide sequence ID" value="NC_011916.1"/>
</dbReference>
<dbReference type="PANTHER" id="PTHR32552:SF81">
    <property type="entry name" value="TONB-DEPENDENT OUTER MEMBRANE RECEPTOR"/>
    <property type="match status" value="1"/>
</dbReference>
<gene>
    <name evidence="16" type="ordered locus">CCNA_03227</name>
</gene>
<dbReference type="PATRIC" id="fig|565050.3.peg.3153"/>
<dbReference type="KEGG" id="ccs:CCNA_03227"/>
<dbReference type="RefSeq" id="YP_002518600.1">
    <property type="nucleotide sequence ID" value="NC_011916.1"/>
</dbReference>
<evidence type="ECO:0000256" key="3">
    <source>
        <dbReference type="ARBA" id="ARBA00022452"/>
    </source>
</evidence>
<evidence type="ECO:0000256" key="5">
    <source>
        <dbReference type="ARBA" id="ARBA00022692"/>
    </source>
</evidence>
<evidence type="ECO:0000256" key="4">
    <source>
        <dbReference type="ARBA" id="ARBA00022496"/>
    </source>
</evidence>
<evidence type="ECO:0000256" key="1">
    <source>
        <dbReference type="ARBA" id="ARBA00004571"/>
    </source>
</evidence>
<dbReference type="OrthoDB" id="9760333at2"/>
<keyword evidence="9 11" id="KW-0472">Membrane</keyword>
<keyword evidence="3 11" id="KW-1134">Transmembrane beta strand</keyword>
<accession>A0A0H3CB54</accession>
<keyword evidence="6" id="KW-0408">Iron</keyword>
<dbReference type="Pfam" id="PF07715">
    <property type="entry name" value="Plug"/>
    <property type="match status" value="1"/>
</dbReference>
<feature type="signal peptide" evidence="13">
    <location>
        <begin position="1"/>
        <end position="30"/>
    </location>
</feature>
<dbReference type="EMBL" id="CP001340">
    <property type="protein sequence ID" value="ACL96692.1"/>
    <property type="molecule type" value="Genomic_DNA"/>
</dbReference>
<dbReference type="InterPro" id="IPR039426">
    <property type="entry name" value="TonB-dep_rcpt-like"/>
</dbReference>
<dbReference type="HOGENOM" id="CLU_008287_15_1_5"/>
<feature type="domain" description="TonB-dependent receptor-like beta-barrel" evidence="14">
    <location>
        <begin position="342"/>
        <end position="756"/>
    </location>
</feature>
<keyword evidence="2 11" id="KW-0813">Transport</keyword>
<protein>
    <submittedName>
        <fullName evidence="16">TonB-dependent receptor</fullName>
    </submittedName>
</protein>
<evidence type="ECO:0000256" key="2">
    <source>
        <dbReference type="ARBA" id="ARBA00022448"/>
    </source>
</evidence>
<comment type="similarity">
    <text evidence="11 12">Belongs to the TonB-dependent receptor family.</text>
</comment>
<keyword evidence="4" id="KW-0410">Iron transport</keyword>
<dbReference type="SMR" id="A0A0H3CB54"/>
<dbReference type="AlphaFoldDB" id="A0A0H3CB54"/>
<keyword evidence="8 12" id="KW-0798">TonB box</keyword>
<keyword evidence="5 11" id="KW-0812">Transmembrane</keyword>
<keyword evidence="17" id="KW-1185">Reference proteome</keyword>
<evidence type="ECO:0000256" key="12">
    <source>
        <dbReference type="RuleBase" id="RU003357"/>
    </source>
</evidence>
<name>A0A0H3CB54_CAUVN</name>
<keyword evidence="16" id="KW-0675">Receptor</keyword>
<evidence type="ECO:0000256" key="8">
    <source>
        <dbReference type="ARBA" id="ARBA00023077"/>
    </source>
</evidence>
<sequence>MSSGSVRLKKAGVYSAALLASTMLSGVAYAQAQSSQSTALEEVVVTAQKRSENLQDVPVSIQALGSQKLEQLQISAFADYVQYLPSVSFTSSGPGFGQVYMRGVASGGDGNHSGSLPSVGVYLDEQPVTTIQGALDIHVYDVARVEALAGPQGTLYGASSQAGTLRIITNKPSTAGFAAGVDVELNKVAHGDSGHALEGFVNVPLSDKVAVRLVGWDVRDGGYIDNVAGTRTYTRGDSNRTNDFTINNKARVRDDYNSVYTQGGRAALRVELDDNWVITPQVMGQVQKSNGSFSYDPKVGDLKVKRFYPESAKDKWYQAAMTIEGQVANLDVTYAGSYLKRKTDTNSDYTDYSFFYDQVGYGFYWTDNAGNLVNPSQFIQGQDDYKKESHEIRIASPQDKKLRFVVGGFYQKQTHDIFQNYRIADIGSSISVPGYTGTIWLTKQQRIDRDKAAFGQAEYDITDKLMLTAGIRFFEAHNTLVGFYGYGKGYGSTGERACFKAAVVPGSPCTNLDKGVKESGNVPKVTLTYKLDSDKLIYATYSKGFRPGGINRRSTLPPYQADYLKNYEAGWKTTWLNNSFRWNGAVFMEDWNNFQFSILGANGLTEIKNANQAQIKGIESDVTWVPVPGLTINAAAAYTDAKLTANYCGKTDGAGVPITVCPKGSAGYPDGPQAPDGTSLPVTPKLKANLTARYDFSWGDWDNYVQGSMVAQSATWTDLRLADRAALGKQKGWETVDLSGGMEKDGLTIGLYVKNVFDKRASLDRNAQCAISVCGAQYYIVPNQPRTMGIKLGKAF</sequence>
<dbReference type="PhylomeDB" id="A0A0H3CB54"/>
<dbReference type="InterPro" id="IPR036942">
    <property type="entry name" value="Beta-barrel_TonB_sf"/>
</dbReference>
<dbReference type="Pfam" id="PF00593">
    <property type="entry name" value="TonB_dep_Rec_b-barrel"/>
    <property type="match status" value="1"/>
</dbReference>
<comment type="subcellular location">
    <subcellularLocation>
        <location evidence="1 11">Cell outer membrane</location>
        <topology evidence="1 11">Multi-pass membrane protein</topology>
    </subcellularLocation>
</comment>
<evidence type="ECO:0000256" key="10">
    <source>
        <dbReference type="ARBA" id="ARBA00023237"/>
    </source>
</evidence>
<evidence type="ECO:0000313" key="16">
    <source>
        <dbReference type="EMBL" id="ACL96692.1"/>
    </source>
</evidence>